<organism evidence="5 6">
    <name type="scientific">Petrolisthes manimaculis</name>
    <dbReference type="NCBI Taxonomy" id="1843537"/>
    <lineage>
        <taxon>Eukaryota</taxon>
        <taxon>Metazoa</taxon>
        <taxon>Ecdysozoa</taxon>
        <taxon>Arthropoda</taxon>
        <taxon>Crustacea</taxon>
        <taxon>Multicrustacea</taxon>
        <taxon>Malacostraca</taxon>
        <taxon>Eumalacostraca</taxon>
        <taxon>Eucarida</taxon>
        <taxon>Decapoda</taxon>
        <taxon>Pleocyemata</taxon>
        <taxon>Anomura</taxon>
        <taxon>Galatheoidea</taxon>
        <taxon>Porcellanidae</taxon>
        <taxon>Petrolisthes</taxon>
    </lineage>
</organism>
<evidence type="ECO:0000256" key="3">
    <source>
        <dbReference type="ARBA" id="ARBA00023273"/>
    </source>
</evidence>
<evidence type="ECO:0000259" key="4">
    <source>
        <dbReference type="PROSITE" id="PS50106"/>
    </source>
</evidence>
<dbReference type="PROSITE" id="PS50106">
    <property type="entry name" value="PDZ"/>
    <property type="match status" value="1"/>
</dbReference>
<dbReference type="SUPFAM" id="SSF50156">
    <property type="entry name" value="PDZ domain-like"/>
    <property type="match status" value="1"/>
</dbReference>
<keyword evidence="3" id="KW-0966">Cell projection</keyword>
<keyword evidence="2" id="KW-0677">Repeat</keyword>
<dbReference type="EMBL" id="JAWZYT010000907">
    <property type="protein sequence ID" value="KAK4317646.1"/>
    <property type="molecule type" value="Genomic_DNA"/>
</dbReference>
<feature type="non-terminal residue" evidence="5">
    <location>
        <position position="1"/>
    </location>
</feature>
<dbReference type="Proteomes" id="UP001292094">
    <property type="component" value="Unassembled WGS sequence"/>
</dbReference>
<dbReference type="InterPro" id="IPR001478">
    <property type="entry name" value="PDZ"/>
</dbReference>
<dbReference type="PANTHER" id="PTHR23116">
    <property type="entry name" value="PDZ DOMAIN CONTAINING WHIRLIN AND HARMONIN-RELATED"/>
    <property type="match status" value="1"/>
</dbReference>
<dbReference type="Pfam" id="PF00595">
    <property type="entry name" value="PDZ"/>
    <property type="match status" value="1"/>
</dbReference>
<dbReference type="SMART" id="SM00228">
    <property type="entry name" value="PDZ"/>
    <property type="match status" value="1"/>
</dbReference>
<reference evidence="5" key="1">
    <citation type="submission" date="2023-11" db="EMBL/GenBank/DDBJ databases">
        <title>Genome assemblies of two species of porcelain crab, Petrolisthes cinctipes and Petrolisthes manimaculis (Anomura: Porcellanidae).</title>
        <authorList>
            <person name="Angst P."/>
        </authorList>
    </citation>
    <scope>NUCLEOTIDE SEQUENCE</scope>
    <source>
        <strain evidence="5">PB745_02</strain>
        <tissue evidence="5">Gill</tissue>
    </source>
</reference>
<comment type="subcellular location">
    <subcellularLocation>
        <location evidence="1">Cell projection</location>
    </subcellularLocation>
</comment>
<evidence type="ECO:0000256" key="1">
    <source>
        <dbReference type="ARBA" id="ARBA00004316"/>
    </source>
</evidence>
<accession>A0AAE1UEK7</accession>
<gene>
    <name evidence="5" type="ORF">Pmani_011268</name>
</gene>
<dbReference type="GO" id="GO:0005886">
    <property type="term" value="C:plasma membrane"/>
    <property type="evidence" value="ECO:0007669"/>
    <property type="project" value="TreeGrafter"/>
</dbReference>
<protein>
    <recommendedName>
        <fullName evidence="4">PDZ domain-containing protein</fullName>
    </recommendedName>
</protein>
<name>A0AAE1UEK7_9EUCA</name>
<dbReference type="Gene3D" id="2.30.42.10">
    <property type="match status" value="1"/>
</dbReference>
<dbReference type="GO" id="GO:0042995">
    <property type="term" value="C:cell projection"/>
    <property type="evidence" value="ECO:0007669"/>
    <property type="project" value="UniProtKB-SubCell"/>
</dbReference>
<dbReference type="InterPro" id="IPR051844">
    <property type="entry name" value="USH2_Complex_Protein"/>
</dbReference>
<keyword evidence="6" id="KW-1185">Reference proteome</keyword>
<evidence type="ECO:0000256" key="2">
    <source>
        <dbReference type="ARBA" id="ARBA00022737"/>
    </source>
</evidence>
<dbReference type="PANTHER" id="PTHR23116:SF29">
    <property type="entry name" value="PDZ DOMAIN-CONTAINING PROTEIN 7"/>
    <property type="match status" value="1"/>
</dbReference>
<dbReference type="AlphaFoldDB" id="A0AAE1UEK7"/>
<feature type="domain" description="PDZ" evidence="4">
    <location>
        <begin position="13"/>
        <end position="83"/>
    </location>
</feature>
<sequence>TSLVVSDAEGRFRVVVKKTPQHPTLGIAIEGGCNTKQKEIRVINIGSDGAALEAGGLRVGHLILAVDGHNLQGCSHEEAARLISSCWSSRTRGELVLIVVERKPTPADIRRNSISLLSQM</sequence>
<evidence type="ECO:0000313" key="6">
    <source>
        <dbReference type="Proteomes" id="UP001292094"/>
    </source>
</evidence>
<proteinExistence type="predicted"/>
<evidence type="ECO:0000313" key="5">
    <source>
        <dbReference type="EMBL" id="KAK4317646.1"/>
    </source>
</evidence>
<comment type="caution">
    <text evidence="5">The sequence shown here is derived from an EMBL/GenBank/DDBJ whole genome shotgun (WGS) entry which is preliminary data.</text>
</comment>
<dbReference type="InterPro" id="IPR036034">
    <property type="entry name" value="PDZ_sf"/>
</dbReference>